<sequence>MGLLKLFVSALILVLVNSNCVANCQELHGSDSQYSSGVSQQPRNYVSNGEGVAAYQQAHVRNAVNQHSGYSAYYRTDYYDPRATCSSHFGQSGTCKPLVSCSIHYTRIVDALQTPCYLPDGMVGVCCQDQSPAPYPPNNEIILDVKGKKKIRFPNISPYEVTSAVKSGQRAVQKVQLLQEELFRQNIVVPRETSASYHQKFFTTTQRALDQGVGASKNLEACKTLVNRFSLSKDQALFGLPTLSVMETDIASTCPSVPNCNTDTRYRAIDGSCNNLQNPNWGRARTAMQRILEPDYADGHCQHPGMTVLLDPGSRSVKQEKIMYIDISSNYFTNFGQSHLVHKIYVQKE</sequence>
<dbReference type="InterPro" id="IPR010255">
    <property type="entry name" value="Haem_peroxidase_sf"/>
</dbReference>
<dbReference type="GO" id="GO:0006979">
    <property type="term" value="P:response to oxidative stress"/>
    <property type="evidence" value="ECO:0007669"/>
    <property type="project" value="InterPro"/>
</dbReference>
<evidence type="ECO:0000256" key="2">
    <source>
        <dbReference type="ARBA" id="ARBA00022525"/>
    </source>
</evidence>
<dbReference type="GO" id="GO:0005576">
    <property type="term" value="C:extracellular region"/>
    <property type="evidence" value="ECO:0007669"/>
    <property type="project" value="UniProtKB-SubCell"/>
</dbReference>
<keyword evidence="7" id="KW-1185">Reference proteome</keyword>
<dbReference type="Pfam" id="PF03098">
    <property type="entry name" value="An_peroxidase"/>
    <property type="match status" value="1"/>
</dbReference>
<evidence type="ECO:0000256" key="1">
    <source>
        <dbReference type="ARBA" id="ARBA00004613"/>
    </source>
</evidence>
<keyword evidence="5" id="KW-0732">Signal</keyword>
<dbReference type="PROSITE" id="PS50292">
    <property type="entry name" value="PEROXIDASE_3"/>
    <property type="match status" value="1"/>
</dbReference>
<dbReference type="OrthoDB" id="6380773at2759"/>
<keyword evidence="3" id="KW-0575">Peroxidase</keyword>
<organism evidence="6">
    <name type="scientific">Notodromas monacha</name>
    <dbReference type="NCBI Taxonomy" id="399045"/>
    <lineage>
        <taxon>Eukaryota</taxon>
        <taxon>Metazoa</taxon>
        <taxon>Ecdysozoa</taxon>
        <taxon>Arthropoda</taxon>
        <taxon>Crustacea</taxon>
        <taxon>Oligostraca</taxon>
        <taxon>Ostracoda</taxon>
        <taxon>Podocopa</taxon>
        <taxon>Podocopida</taxon>
        <taxon>Cypridocopina</taxon>
        <taxon>Cypridoidea</taxon>
        <taxon>Cyprididae</taxon>
        <taxon>Notodromas</taxon>
    </lineage>
</organism>
<evidence type="ECO:0000256" key="4">
    <source>
        <dbReference type="ARBA" id="ARBA00023180"/>
    </source>
</evidence>
<dbReference type="GO" id="GO:0020037">
    <property type="term" value="F:heme binding"/>
    <property type="evidence" value="ECO:0007669"/>
    <property type="project" value="InterPro"/>
</dbReference>
<dbReference type="Proteomes" id="UP000678499">
    <property type="component" value="Unassembled WGS sequence"/>
</dbReference>
<evidence type="ECO:0000313" key="6">
    <source>
        <dbReference type="EMBL" id="CAD7275299.1"/>
    </source>
</evidence>
<dbReference type="GO" id="GO:0004601">
    <property type="term" value="F:peroxidase activity"/>
    <property type="evidence" value="ECO:0007669"/>
    <property type="project" value="UniProtKB-KW"/>
</dbReference>
<dbReference type="SUPFAM" id="SSF48113">
    <property type="entry name" value="Heme-dependent peroxidases"/>
    <property type="match status" value="1"/>
</dbReference>
<accession>A0A7R9BH88</accession>
<keyword evidence="4" id="KW-0325">Glycoprotein</keyword>
<dbReference type="EMBL" id="OA882428">
    <property type="protein sequence ID" value="CAD7275299.1"/>
    <property type="molecule type" value="Genomic_DNA"/>
</dbReference>
<dbReference type="PANTHER" id="PTHR11475:SF4">
    <property type="entry name" value="CHORION PEROXIDASE"/>
    <property type="match status" value="1"/>
</dbReference>
<keyword evidence="2" id="KW-0964">Secreted</keyword>
<keyword evidence="3" id="KW-0560">Oxidoreductase</keyword>
<evidence type="ECO:0000256" key="3">
    <source>
        <dbReference type="ARBA" id="ARBA00022559"/>
    </source>
</evidence>
<evidence type="ECO:0000256" key="5">
    <source>
        <dbReference type="SAM" id="SignalP"/>
    </source>
</evidence>
<dbReference type="AlphaFoldDB" id="A0A7R9BH88"/>
<dbReference type="InterPro" id="IPR037120">
    <property type="entry name" value="Haem_peroxidase_sf_animal"/>
</dbReference>
<name>A0A7R9BH88_9CRUS</name>
<gene>
    <name evidence="6" type="ORF">NMOB1V02_LOCUS3098</name>
</gene>
<evidence type="ECO:0000313" key="7">
    <source>
        <dbReference type="Proteomes" id="UP000678499"/>
    </source>
</evidence>
<dbReference type="PANTHER" id="PTHR11475">
    <property type="entry name" value="OXIDASE/PEROXIDASE"/>
    <property type="match status" value="1"/>
</dbReference>
<feature type="chain" id="PRO_5036210124" evidence="5">
    <location>
        <begin position="19"/>
        <end position="349"/>
    </location>
</feature>
<comment type="subcellular location">
    <subcellularLocation>
        <location evidence="1">Secreted</location>
    </subcellularLocation>
</comment>
<proteinExistence type="predicted"/>
<reference evidence="6" key="1">
    <citation type="submission" date="2020-11" db="EMBL/GenBank/DDBJ databases">
        <authorList>
            <person name="Tran Van P."/>
        </authorList>
    </citation>
    <scope>NUCLEOTIDE SEQUENCE</scope>
</reference>
<protein>
    <submittedName>
        <fullName evidence="6">Uncharacterized protein</fullName>
    </submittedName>
</protein>
<dbReference type="EMBL" id="CAJPEX010000391">
    <property type="protein sequence ID" value="CAG0915451.1"/>
    <property type="molecule type" value="Genomic_DNA"/>
</dbReference>
<feature type="signal peptide" evidence="5">
    <location>
        <begin position="1"/>
        <end position="18"/>
    </location>
</feature>
<dbReference type="InterPro" id="IPR019791">
    <property type="entry name" value="Haem_peroxidase_animal"/>
</dbReference>
<dbReference type="Gene3D" id="1.10.640.10">
    <property type="entry name" value="Haem peroxidase domain superfamily, animal type"/>
    <property type="match status" value="1"/>
</dbReference>